<dbReference type="PROSITE" id="PS51192">
    <property type="entry name" value="HELICASE_ATP_BIND_1"/>
    <property type="match status" value="1"/>
</dbReference>
<dbReference type="InterPro" id="IPR014001">
    <property type="entry name" value="Helicase_ATP-bd"/>
</dbReference>
<evidence type="ECO:0000259" key="7">
    <source>
        <dbReference type="PROSITE" id="PS51194"/>
    </source>
</evidence>
<dbReference type="GO" id="GO:0006310">
    <property type="term" value="P:DNA recombination"/>
    <property type="evidence" value="ECO:0007669"/>
    <property type="project" value="InterPro"/>
</dbReference>
<dbReference type="PANTHER" id="PTHR13710">
    <property type="entry name" value="DNA HELICASE RECQ FAMILY MEMBER"/>
    <property type="match status" value="1"/>
</dbReference>
<evidence type="ECO:0000313" key="9">
    <source>
        <dbReference type="Proteomes" id="UP000321157"/>
    </source>
</evidence>
<proteinExistence type="predicted"/>
<keyword evidence="4" id="KW-0067">ATP-binding</keyword>
<name>A0A511V738_9BACL</name>
<dbReference type="InterPro" id="IPR004589">
    <property type="entry name" value="DNA_helicase_ATP-dep_RecQ"/>
</dbReference>
<dbReference type="GO" id="GO:0006281">
    <property type="term" value="P:DNA repair"/>
    <property type="evidence" value="ECO:0007669"/>
    <property type="project" value="TreeGrafter"/>
</dbReference>
<dbReference type="SMART" id="SM00487">
    <property type="entry name" value="DEXDc"/>
    <property type="match status" value="1"/>
</dbReference>
<gene>
    <name evidence="8" type="primary">recQ</name>
    <name evidence="8" type="ORF">ADA01nite_11980</name>
</gene>
<evidence type="ECO:0000256" key="3">
    <source>
        <dbReference type="ARBA" id="ARBA00022806"/>
    </source>
</evidence>
<dbReference type="PROSITE" id="PS51194">
    <property type="entry name" value="HELICASE_CTER"/>
    <property type="match status" value="1"/>
</dbReference>
<dbReference type="GO" id="GO:0009378">
    <property type="term" value="F:four-way junction helicase activity"/>
    <property type="evidence" value="ECO:0007669"/>
    <property type="project" value="TreeGrafter"/>
</dbReference>
<dbReference type="SUPFAM" id="SSF52540">
    <property type="entry name" value="P-loop containing nucleoside triphosphate hydrolases"/>
    <property type="match status" value="1"/>
</dbReference>
<evidence type="ECO:0000256" key="5">
    <source>
        <dbReference type="ARBA" id="ARBA00023125"/>
    </source>
</evidence>
<evidence type="ECO:0000259" key="6">
    <source>
        <dbReference type="PROSITE" id="PS51192"/>
    </source>
</evidence>
<sequence>MRYPLVGENALGILATGGGKSLCYQLPALLFPGMTVVISPLISLMADQVRQLRRRGIQHAEYINSTLSIGEQRWKMRQVMERKVKILYVSPEKLQQEAFMEQLVHIPISLFVVDEAHCISQWGHDFRTDYQRLHACIRQLGNPPVLALTATATEAVQRDICRQLAIPADHIVLQSINRENICYDVAFLSDEREKEAVLFEKLRTLKGPGLVYFRSRNSTERAFLQAQEHNIGRCAFYHGGMGAEDRMLIQQQFINNELDIVFATNAFGMGIDKSDIRFVLHYHVPPDIESYLQEVGRIGRDGAPGYACLLSTPDDGVLPGQLIAEEYPGEKQICGFTAFLKPHRGQTIQLTEQEALERWALEVQHLSILLYHMERMEWIHRPRRSKEGWEFEISSSFPEQCGELVGAVFRRRNERYDKLEEMRNWLSKATCRREALGRYFSQEHRTALASCCDRCGIDMKLYERQMPDAVQPQERWDWRRELDLLLPVS</sequence>
<dbReference type="GO" id="GO:0003677">
    <property type="term" value="F:DNA binding"/>
    <property type="evidence" value="ECO:0007669"/>
    <property type="project" value="UniProtKB-KW"/>
</dbReference>
<keyword evidence="3 8" id="KW-0347">Helicase</keyword>
<evidence type="ECO:0000256" key="1">
    <source>
        <dbReference type="ARBA" id="ARBA00022741"/>
    </source>
</evidence>
<dbReference type="InterPro" id="IPR027417">
    <property type="entry name" value="P-loop_NTPase"/>
</dbReference>
<dbReference type="EMBL" id="BJXX01000052">
    <property type="protein sequence ID" value="GEN33738.1"/>
    <property type="molecule type" value="Genomic_DNA"/>
</dbReference>
<comment type="caution">
    <text evidence="8">The sequence shown here is derived from an EMBL/GenBank/DDBJ whole genome shotgun (WGS) entry which is preliminary data.</text>
</comment>
<protein>
    <submittedName>
        <fullName evidence="8">ATP-dependent DNA helicase RecQ</fullName>
    </submittedName>
</protein>
<dbReference type="GO" id="GO:0016787">
    <property type="term" value="F:hydrolase activity"/>
    <property type="evidence" value="ECO:0007669"/>
    <property type="project" value="UniProtKB-KW"/>
</dbReference>
<dbReference type="InterPro" id="IPR001650">
    <property type="entry name" value="Helicase_C-like"/>
</dbReference>
<evidence type="ECO:0000256" key="2">
    <source>
        <dbReference type="ARBA" id="ARBA00022801"/>
    </source>
</evidence>
<dbReference type="InterPro" id="IPR011545">
    <property type="entry name" value="DEAD/DEAH_box_helicase_dom"/>
</dbReference>
<evidence type="ECO:0000256" key="4">
    <source>
        <dbReference type="ARBA" id="ARBA00022840"/>
    </source>
</evidence>
<dbReference type="GO" id="GO:0030894">
    <property type="term" value="C:replisome"/>
    <property type="evidence" value="ECO:0007669"/>
    <property type="project" value="TreeGrafter"/>
</dbReference>
<keyword evidence="5" id="KW-0238">DNA-binding</keyword>
<organism evidence="8 9">
    <name type="scientific">Aneurinibacillus danicus</name>
    <dbReference type="NCBI Taxonomy" id="267746"/>
    <lineage>
        <taxon>Bacteria</taxon>
        <taxon>Bacillati</taxon>
        <taxon>Bacillota</taxon>
        <taxon>Bacilli</taxon>
        <taxon>Bacillales</taxon>
        <taxon>Paenibacillaceae</taxon>
        <taxon>Aneurinibacillus group</taxon>
        <taxon>Aneurinibacillus</taxon>
    </lineage>
</organism>
<dbReference type="SMART" id="SM00490">
    <property type="entry name" value="HELICc"/>
    <property type="match status" value="1"/>
</dbReference>
<dbReference type="GO" id="GO:0005524">
    <property type="term" value="F:ATP binding"/>
    <property type="evidence" value="ECO:0007669"/>
    <property type="project" value="UniProtKB-KW"/>
</dbReference>
<accession>A0A511V738</accession>
<dbReference type="Gene3D" id="3.40.50.300">
    <property type="entry name" value="P-loop containing nucleotide triphosphate hydrolases"/>
    <property type="match status" value="2"/>
</dbReference>
<dbReference type="AlphaFoldDB" id="A0A511V738"/>
<feature type="domain" description="Helicase ATP-binding" evidence="6">
    <location>
        <begin position="1"/>
        <end position="170"/>
    </location>
</feature>
<dbReference type="Pfam" id="PF00271">
    <property type="entry name" value="Helicase_C"/>
    <property type="match status" value="1"/>
</dbReference>
<dbReference type="GO" id="GO:0043138">
    <property type="term" value="F:3'-5' DNA helicase activity"/>
    <property type="evidence" value="ECO:0007669"/>
    <property type="project" value="TreeGrafter"/>
</dbReference>
<evidence type="ECO:0000313" key="8">
    <source>
        <dbReference type="EMBL" id="GEN33738.1"/>
    </source>
</evidence>
<dbReference type="Proteomes" id="UP000321157">
    <property type="component" value="Unassembled WGS sequence"/>
</dbReference>
<dbReference type="PANTHER" id="PTHR13710:SF84">
    <property type="entry name" value="ATP-DEPENDENT DNA HELICASE RECS-RELATED"/>
    <property type="match status" value="1"/>
</dbReference>
<dbReference type="PROSITE" id="PS00690">
    <property type="entry name" value="DEAH_ATP_HELICASE"/>
    <property type="match status" value="1"/>
</dbReference>
<dbReference type="NCBIfam" id="TIGR00614">
    <property type="entry name" value="recQ_fam"/>
    <property type="match status" value="1"/>
</dbReference>
<feature type="domain" description="Helicase C-terminal" evidence="7">
    <location>
        <begin position="197"/>
        <end position="356"/>
    </location>
</feature>
<reference evidence="8 9" key="1">
    <citation type="submission" date="2019-07" db="EMBL/GenBank/DDBJ databases">
        <title>Whole genome shotgun sequence of Aneurinibacillus danicus NBRC 102444.</title>
        <authorList>
            <person name="Hosoyama A."/>
            <person name="Uohara A."/>
            <person name="Ohji S."/>
            <person name="Ichikawa N."/>
        </authorList>
    </citation>
    <scope>NUCLEOTIDE SEQUENCE [LARGE SCALE GENOMIC DNA]</scope>
    <source>
        <strain evidence="8 9">NBRC 102444</strain>
    </source>
</reference>
<dbReference type="GO" id="GO:0005737">
    <property type="term" value="C:cytoplasm"/>
    <property type="evidence" value="ECO:0007669"/>
    <property type="project" value="TreeGrafter"/>
</dbReference>
<keyword evidence="2" id="KW-0378">Hydrolase</keyword>
<dbReference type="GO" id="GO:0043590">
    <property type="term" value="C:bacterial nucleoid"/>
    <property type="evidence" value="ECO:0007669"/>
    <property type="project" value="TreeGrafter"/>
</dbReference>
<dbReference type="InterPro" id="IPR002464">
    <property type="entry name" value="DNA/RNA_helicase_DEAH_CS"/>
</dbReference>
<keyword evidence="1" id="KW-0547">Nucleotide-binding</keyword>
<dbReference type="Pfam" id="PF00270">
    <property type="entry name" value="DEAD"/>
    <property type="match status" value="1"/>
</dbReference>
<dbReference type="CDD" id="cd17920">
    <property type="entry name" value="DEXHc_RecQ"/>
    <property type="match status" value="1"/>
</dbReference>
<keyword evidence="9" id="KW-1185">Reference proteome</keyword>